<evidence type="ECO:0000256" key="3">
    <source>
        <dbReference type="ARBA" id="ARBA00022833"/>
    </source>
</evidence>
<dbReference type="GeneID" id="108276332"/>
<dbReference type="PROSITE" id="PS50105">
    <property type="entry name" value="SAM_DOMAIN"/>
    <property type="match status" value="1"/>
</dbReference>
<dbReference type="InterPro" id="IPR017907">
    <property type="entry name" value="Znf_RING_CS"/>
</dbReference>
<evidence type="ECO:0000259" key="6">
    <source>
        <dbReference type="PROSITE" id="PS50089"/>
    </source>
</evidence>
<dbReference type="Pfam" id="PF13923">
    <property type="entry name" value="zf-C3HC4_2"/>
    <property type="match status" value="1"/>
</dbReference>
<dbReference type="OrthoDB" id="6105938at2759"/>
<dbReference type="PANTHER" id="PTHR15898">
    <property type="entry name" value="BIFUNCTIONAL APOPTOSIS REGULATOR"/>
    <property type="match status" value="1"/>
</dbReference>
<dbReference type="PROSITE" id="PS50089">
    <property type="entry name" value="ZF_RING_2"/>
    <property type="match status" value="1"/>
</dbReference>
<evidence type="ECO:0000256" key="5">
    <source>
        <dbReference type="SAM" id="Phobius"/>
    </source>
</evidence>
<dbReference type="CDD" id="cd16497">
    <property type="entry name" value="RING-HC_BAR"/>
    <property type="match status" value="1"/>
</dbReference>
<dbReference type="SUPFAM" id="SSF57850">
    <property type="entry name" value="RING/U-box"/>
    <property type="match status" value="1"/>
</dbReference>
<name>A0A2D0SL21_ICTPU</name>
<dbReference type="PROSITE" id="PS00518">
    <property type="entry name" value="ZF_RING_1"/>
    <property type="match status" value="1"/>
</dbReference>
<dbReference type="Gene3D" id="3.30.40.10">
    <property type="entry name" value="Zinc/RING finger domain, C3HC4 (zinc finger)"/>
    <property type="match status" value="1"/>
</dbReference>
<dbReference type="Pfam" id="PF00536">
    <property type="entry name" value="SAM_1"/>
    <property type="match status" value="1"/>
</dbReference>
<keyword evidence="5" id="KW-1133">Transmembrane helix</keyword>
<evidence type="ECO:0000313" key="9">
    <source>
        <dbReference type="RefSeq" id="XP_017343407.1"/>
    </source>
</evidence>
<organism evidence="8 9">
    <name type="scientific">Ictalurus punctatus</name>
    <name type="common">Channel catfish</name>
    <name type="synonym">Silurus punctatus</name>
    <dbReference type="NCBI Taxonomy" id="7998"/>
    <lineage>
        <taxon>Eukaryota</taxon>
        <taxon>Metazoa</taxon>
        <taxon>Chordata</taxon>
        <taxon>Craniata</taxon>
        <taxon>Vertebrata</taxon>
        <taxon>Euteleostomi</taxon>
        <taxon>Actinopterygii</taxon>
        <taxon>Neopterygii</taxon>
        <taxon>Teleostei</taxon>
        <taxon>Ostariophysi</taxon>
        <taxon>Siluriformes</taxon>
        <taxon>Ictaluridae</taxon>
        <taxon>Ictalurus</taxon>
    </lineage>
</organism>
<evidence type="ECO:0000313" key="10">
    <source>
        <dbReference type="RefSeq" id="XP_053542475.1"/>
    </source>
</evidence>
<reference evidence="9 10" key="2">
    <citation type="submission" date="2025-04" db="UniProtKB">
        <authorList>
            <consortium name="RefSeq"/>
        </authorList>
    </citation>
    <scope>IDENTIFICATION</scope>
    <source>
        <tissue evidence="9 10">Blood</tissue>
    </source>
</reference>
<dbReference type="KEGG" id="ipu:108276332"/>
<feature type="transmembrane region" description="Helical" evidence="5">
    <location>
        <begin position="434"/>
        <end position="454"/>
    </location>
</feature>
<keyword evidence="2 4" id="KW-0863">Zinc-finger</keyword>
<keyword evidence="5" id="KW-0812">Transmembrane</keyword>
<dbReference type="InterPro" id="IPR001660">
    <property type="entry name" value="SAM"/>
</dbReference>
<feature type="transmembrane region" description="Helical" evidence="5">
    <location>
        <begin position="400"/>
        <end position="422"/>
    </location>
</feature>
<dbReference type="SUPFAM" id="SSF47769">
    <property type="entry name" value="SAM/Pointed domain"/>
    <property type="match status" value="1"/>
</dbReference>
<evidence type="ECO:0000313" key="8">
    <source>
        <dbReference type="Proteomes" id="UP000221080"/>
    </source>
</evidence>
<dbReference type="GO" id="GO:0005634">
    <property type="term" value="C:nucleus"/>
    <property type="evidence" value="ECO:0007669"/>
    <property type="project" value="TreeGrafter"/>
</dbReference>
<evidence type="ECO:0000259" key="7">
    <source>
        <dbReference type="PROSITE" id="PS50105"/>
    </source>
</evidence>
<dbReference type="OMA" id="MWMENLG"/>
<reference evidence="8" key="1">
    <citation type="journal article" date="2016" name="Nat. Commun.">
        <title>The channel catfish genome sequence provides insights into the evolution of scale formation in teleosts.</title>
        <authorList>
            <person name="Liu Z."/>
            <person name="Liu S."/>
            <person name="Yao J."/>
            <person name="Bao L."/>
            <person name="Zhang J."/>
            <person name="Li Y."/>
            <person name="Jiang C."/>
            <person name="Sun L."/>
            <person name="Wang R."/>
            <person name="Zhang Y."/>
            <person name="Zhou T."/>
            <person name="Zeng Q."/>
            <person name="Fu Q."/>
            <person name="Gao S."/>
            <person name="Li N."/>
            <person name="Koren S."/>
            <person name="Jiang Y."/>
            <person name="Zimin A."/>
            <person name="Xu P."/>
            <person name="Phillippy A.M."/>
            <person name="Geng X."/>
            <person name="Song L."/>
            <person name="Sun F."/>
            <person name="Li C."/>
            <person name="Wang X."/>
            <person name="Chen A."/>
            <person name="Jin Y."/>
            <person name="Yuan Z."/>
            <person name="Yang Y."/>
            <person name="Tan S."/>
            <person name="Peatman E."/>
            <person name="Lu J."/>
            <person name="Qin Z."/>
            <person name="Dunham R."/>
            <person name="Li Z."/>
            <person name="Sonstegard T."/>
            <person name="Feng J."/>
            <person name="Danzmann R.G."/>
            <person name="Schroeder S."/>
            <person name="Scheffler B."/>
            <person name="Duke M.V."/>
            <person name="Ballard L."/>
            <person name="Kucuktas H."/>
            <person name="Kaltenboeck L."/>
            <person name="Liu H."/>
            <person name="Armbruster J."/>
            <person name="Xie Y."/>
            <person name="Kirby M.L."/>
            <person name="Tian Y."/>
            <person name="Flanagan M.E."/>
            <person name="Mu W."/>
            <person name="Waldbieser G.C."/>
        </authorList>
    </citation>
    <scope>NUCLEOTIDE SEQUENCE [LARGE SCALE GENOMIC DNA]</scope>
    <source>
        <strain evidence="8">SDA103</strain>
    </source>
</reference>
<dbReference type="GO" id="GO:0043161">
    <property type="term" value="P:proteasome-mediated ubiquitin-dependent protein catabolic process"/>
    <property type="evidence" value="ECO:0007669"/>
    <property type="project" value="TreeGrafter"/>
</dbReference>
<dbReference type="InterPro" id="IPR013761">
    <property type="entry name" value="SAM/pointed_sf"/>
</dbReference>
<dbReference type="STRING" id="7998.ENSIPUP00000024867"/>
<keyword evidence="1" id="KW-0479">Metal-binding</keyword>
<accession>A0A2D0SL21</accession>
<feature type="domain" description="SAM" evidence="7">
    <location>
        <begin position="194"/>
        <end position="261"/>
    </location>
</feature>
<dbReference type="InterPro" id="IPR001841">
    <property type="entry name" value="Znf_RING"/>
</dbReference>
<dbReference type="SMART" id="SM00184">
    <property type="entry name" value="RING"/>
    <property type="match status" value="1"/>
</dbReference>
<proteinExistence type="predicted"/>
<evidence type="ECO:0000256" key="4">
    <source>
        <dbReference type="PROSITE-ProRule" id="PRU00175"/>
    </source>
</evidence>
<keyword evidence="8" id="KW-1185">Reference proteome</keyword>
<keyword evidence="3" id="KW-0862">Zinc</keyword>
<dbReference type="Proteomes" id="UP000221080">
    <property type="component" value="Chromosome 15"/>
</dbReference>
<dbReference type="RefSeq" id="XP_053542475.1">
    <property type="nucleotide sequence ID" value="XM_053686500.1"/>
</dbReference>
<feature type="domain" description="RING-type" evidence="6">
    <location>
        <begin position="44"/>
        <end position="84"/>
    </location>
</feature>
<sequence length="465" mass="54701">MADVRHNPTDCRVDIAGFDEDDDDYSDDDDDAKANGISLPEVTCLCCYDVLLDPTTLSCGHSFCRHCLAMWVLSSRKTTCPTCRRIWHGFPKVNISFRDLVEKHFQADVARRRQNIMADPRVVRSLQVLQQAERVTRCRATPPPVQWYPWLGPRGFLSGVLITLTFAAVVFLVYHWRAGDMKVERLVKKPLGAWTPDEVAMWMENLGAWTSPYRHIFFKEQVNGRLLNALGEQDMLKPPYGIENELHRRALLKEVLLVQELGFKRPQNLWEYKAVNGGKSLFLLFTMTDSPRLTILYMYFFDYYDSFLPFIHVSCPSAQKNSSGDDLPFRNLDSPDWRQWLSFTVQFCLLPYQLIYDFVWDWQDVHYWTSRIIMWHCFTLTLREGQILWRLRSHIHLRTILTMFFCHVCIIGATCFTGLLFWNILHQFFWDCLFYWALYFLPLGSTIMVLCPFIRELCPNLYNQQ</sequence>
<dbReference type="AlphaFoldDB" id="A0A2D0SL21"/>
<dbReference type="Gene3D" id="1.10.150.50">
    <property type="entry name" value="Transcription Factor, Ets-1"/>
    <property type="match status" value="1"/>
</dbReference>
<dbReference type="InterPro" id="IPR013083">
    <property type="entry name" value="Znf_RING/FYVE/PHD"/>
</dbReference>
<dbReference type="RefSeq" id="XP_017343407.1">
    <property type="nucleotide sequence ID" value="XM_017487918.3"/>
</dbReference>
<dbReference type="GO" id="GO:0061630">
    <property type="term" value="F:ubiquitin protein ligase activity"/>
    <property type="evidence" value="ECO:0007669"/>
    <property type="project" value="TreeGrafter"/>
</dbReference>
<evidence type="ECO:0000256" key="1">
    <source>
        <dbReference type="ARBA" id="ARBA00022723"/>
    </source>
</evidence>
<dbReference type="SMART" id="SM00454">
    <property type="entry name" value="SAM"/>
    <property type="match status" value="1"/>
</dbReference>
<gene>
    <name evidence="9 10" type="primary">LOC108276332</name>
</gene>
<dbReference type="PANTHER" id="PTHR15898:SF13">
    <property type="entry name" value="BIFUNCTIONAL APOPTOSIS REGULATOR"/>
    <property type="match status" value="1"/>
</dbReference>
<evidence type="ECO:0000256" key="2">
    <source>
        <dbReference type="ARBA" id="ARBA00022771"/>
    </source>
</evidence>
<protein>
    <submittedName>
        <fullName evidence="9 10">Bifunctional apoptosis regulator</fullName>
    </submittedName>
</protein>
<dbReference type="GO" id="GO:0008270">
    <property type="term" value="F:zinc ion binding"/>
    <property type="evidence" value="ECO:0007669"/>
    <property type="project" value="UniProtKB-KW"/>
</dbReference>
<feature type="transmembrane region" description="Helical" evidence="5">
    <location>
        <begin position="156"/>
        <end position="176"/>
    </location>
</feature>
<keyword evidence="5" id="KW-0472">Membrane</keyword>